<evidence type="ECO:0000256" key="1">
    <source>
        <dbReference type="SAM" id="Phobius"/>
    </source>
</evidence>
<protein>
    <submittedName>
        <fullName evidence="2">Uncharacterized protein</fullName>
    </submittedName>
</protein>
<keyword evidence="3" id="KW-1185">Reference proteome</keyword>
<name>A0AAE0KQT9_9CHLO</name>
<dbReference type="AlphaFoldDB" id="A0AAE0KQT9"/>
<keyword evidence="1" id="KW-0812">Transmembrane</keyword>
<dbReference type="EMBL" id="LGRX02020662">
    <property type="protein sequence ID" value="KAK3257327.1"/>
    <property type="molecule type" value="Genomic_DNA"/>
</dbReference>
<proteinExistence type="predicted"/>
<feature type="non-terminal residue" evidence="2">
    <location>
        <position position="1"/>
    </location>
</feature>
<keyword evidence="1" id="KW-0472">Membrane</keyword>
<comment type="caution">
    <text evidence="2">The sequence shown here is derived from an EMBL/GenBank/DDBJ whole genome shotgun (WGS) entry which is preliminary data.</text>
</comment>
<gene>
    <name evidence="2" type="ORF">CYMTET_33582</name>
</gene>
<organism evidence="2 3">
    <name type="scientific">Cymbomonas tetramitiformis</name>
    <dbReference type="NCBI Taxonomy" id="36881"/>
    <lineage>
        <taxon>Eukaryota</taxon>
        <taxon>Viridiplantae</taxon>
        <taxon>Chlorophyta</taxon>
        <taxon>Pyramimonadophyceae</taxon>
        <taxon>Pyramimonadales</taxon>
        <taxon>Pyramimonadaceae</taxon>
        <taxon>Cymbomonas</taxon>
    </lineage>
</organism>
<reference evidence="2 3" key="1">
    <citation type="journal article" date="2015" name="Genome Biol. Evol.">
        <title>Comparative Genomics of a Bacterivorous Green Alga Reveals Evolutionary Causalities and Consequences of Phago-Mixotrophic Mode of Nutrition.</title>
        <authorList>
            <person name="Burns J.A."/>
            <person name="Paasch A."/>
            <person name="Narechania A."/>
            <person name="Kim E."/>
        </authorList>
    </citation>
    <scope>NUCLEOTIDE SEQUENCE [LARGE SCALE GENOMIC DNA]</scope>
    <source>
        <strain evidence="2 3">PLY_AMNH</strain>
    </source>
</reference>
<evidence type="ECO:0000313" key="3">
    <source>
        <dbReference type="Proteomes" id="UP001190700"/>
    </source>
</evidence>
<accession>A0AAE0KQT9</accession>
<keyword evidence="1" id="KW-1133">Transmembrane helix</keyword>
<sequence>AGRIKCQLSVMVMAVMVGVLCGEVEIGTLIFWEYIASTFERAMNNPGEHHEAFEGLRAAHGRPEIVQDVSAVFLCEQVSGGAMDEYLSCGEDEMDTGGEPGELPLGFFASPAADVVVVREPLVAAIEREAPHAVVPAVVDAPGSRVMLQSSAPLLEQLAAVGGRSS</sequence>
<feature type="transmembrane region" description="Helical" evidence="1">
    <location>
        <begin position="12"/>
        <end position="35"/>
    </location>
</feature>
<evidence type="ECO:0000313" key="2">
    <source>
        <dbReference type="EMBL" id="KAK3257327.1"/>
    </source>
</evidence>
<dbReference type="Proteomes" id="UP001190700">
    <property type="component" value="Unassembled WGS sequence"/>
</dbReference>